<organism evidence="3 4">
    <name type="scientific">Acidaminobacter hydrogenoformans DSM 2784</name>
    <dbReference type="NCBI Taxonomy" id="1120920"/>
    <lineage>
        <taxon>Bacteria</taxon>
        <taxon>Bacillati</taxon>
        <taxon>Bacillota</taxon>
        <taxon>Clostridia</taxon>
        <taxon>Peptostreptococcales</taxon>
        <taxon>Acidaminobacteraceae</taxon>
        <taxon>Acidaminobacter</taxon>
    </lineage>
</organism>
<dbReference type="EMBL" id="FMWL01000018">
    <property type="protein sequence ID" value="SCZ81314.1"/>
    <property type="molecule type" value="Genomic_DNA"/>
</dbReference>
<keyword evidence="1" id="KW-0472">Membrane</keyword>
<gene>
    <name evidence="3" type="ORF">SAMN03080599_02725</name>
</gene>
<feature type="transmembrane region" description="Helical" evidence="1">
    <location>
        <begin position="116"/>
        <end position="141"/>
    </location>
</feature>
<dbReference type="STRING" id="1120920.SAMN03080599_02725"/>
<dbReference type="Pfam" id="PF07670">
    <property type="entry name" value="Gate"/>
    <property type="match status" value="1"/>
</dbReference>
<evidence type="ECO:0000256" key="1">
    <source>
        <dbReference type="SAM" id="Phobius"/>
    </source>
</evidence>
<keyword evidence="1" id="KW-1133">Transmembrane helix</keyword>
<keyword evidence="4" id="KW-1185">Reference proteome</keyword>
<dbReference type="RefSeq" id="WP_092592410.1">
    <property type="nucleotide sequence ID" value="NZ_FMWL01000018.1"/>
</dbReference>
<feature type="transmembrane region" description="Helical" evidence="1">
    <location>
        <begin position="63"/>
        <end position="82"/>
    </location>
</feature>
<evidence type="ECO:0000313" key="4">
    <source>
        <dbReference type="Proteomes" id="UP000199208"/>
    </source>
</evidence>
<accession>A0A1G5S4L7</accession>
<feature type="domain" description="Nucleoside transporter/FeoB GTPase Gate" evidence="2">
    <location>
        <begin position="21"/>
        <end position="110"/>
    </location>
</feature>
<reference evidence="3 4" key="1">
    <citation type="submission" date="2016-10" db="EMBL/GenBank/DDBJ databases">
        <authorList>
            <person name="de Groot N.N."/>
        </authorList>
    </citation>
    <scope>NUCLEOTIDE SEQUENCE [LARGE SCALE GENOMIC DNA]</scope>
    <source>
        <strain evidence="3 4">DSM 2784</strain>
    </source>
</reference>
<protein>
    <submittedName>
        <fullName evidence="3">Nucleoside recognition</fullName>
    </submittedName>
</protein>
<sequence>MTFNLIEVLKESVFGSLSSVWNIAIIVFPLMIAMEFAKKYKLMDYISAGLRPLTRFLGVERSAAFPLAVGLIFGLAYGSGVIIQSAQEGEIDKVSLTLVSIFLACCHAVVEDTLLFVAIGANGWLLLGLRTLAAFAVTMLVSRSVRLAYAPQR</sequence>
<evidence type="ECO:0000259" key="2">
    <source>
        <dbReference type="Pfam" id="PF07670"/>
    </source>
</evidence>
<evidence type="ECO:0000313" key="3">
    <source>
        <dbReference type="EMBL" id="SCZ81314.1"/>
    </source>
</evidence>
<dbReference type="AlphaFoldDB" id="A0A1G5S4L7"/>
<feature type="transmembrane region" description="Helical" evidence="1">
    <location>
        <begin position="94"/>
        <end position="110"/>
    </location>
</feature>
<dbReference type="InterPro" id="IPR011642">
    <property type="entry name" value="Gate_dom"/>
</dbReference>
<dbReference type="OrthoDB" id="9779080at2"/>
<dbReference type="Proteomes" id="UP000199208">
    <property type="component" value="Unassembled WGS sequence"/>
</dbReference>
<keyword evidence="1" id="KW-0812">Transmembrane</keyword>
<proteinExistence type="predicted"/>
<name>A0A1G5S4L7_9FIRM</name>
<feature type="transmembrane region" description="Helical" evidence="1">
    <location>
        <begin position="12"/>
        <end position="34"/>
    </location>
</feature>